<feature type="compositionally biased region" description="Acidic residues" evidence="1">
    <location>
        <begin position="73"/>
        <end position="83"/>
    </location>
</feature>
<gene>
    <name evidence="2" type="ORF">Cadr_000024690</name>
</gene>
<feature type="compositionally biased region" description="Basic and acidic residues" evidence="1">
    <location>
        <begin position="149"/>
        <end position="169"/>
    </location>
</feature>
<feature type="compositionally biased region" description="Basic and acidic residues" evidence="1">
    <location>
        <begin position="190"/>
        <end position="200"/>
    </location>
</feature>
<feature type="region of interest" description="Disordered" evidence="1">
    <location>
        <begin position="33"/>
        <end position="131"/>
    </location>
</feature>
<dbReference type="AlphaFoldDB" id="A0A5N4CPH6"/>
<protein>
    <submittedName>
        <fullName evidence="2">Uncharacterized protein</fullName>
    </submittedName>
</protein>
<evidence type="ECO:0000313" key="3">
    <source>
        <dbReference type="Proteomes" id="UP000299084"/>
    </source>
</evidence>
<evidence type="ECO:0000256" key="1">
    <source>
        <dbReference type="SAM" id="MobiDB-lite"/>
    </source>
</evidence>
<keyword evidence="3" id="KW-1185">Reference proteome</keyword>
<feature type="non-terminal residue" evidence="2">
    <location>
        <position position="1"/>
    </location>
</feature>
<dbReference type="EMBL" id="JWIN03000021">
    <property type="protein sequence ID" value="KAB1260863.1"/>
    <property type="molecule type" value="Genomic_DNA"/>
</dbReference>
<dbReference type="Proteomes" id="UP000299084">
    <property type="component" value="Unassembled WGS sequence"/>
</dbReference>
<reference evidence="2 3" key="1">
    <citation type="journal article" date="2019" name="Mol. Ecol. Resour.">
        <title>Improving Illumina assemblies with Hi-C and long reads: an example with the North African dromedary.</title>
        <authorList>
            <person name="Elbers J.P."/>
            <person name="Rogers M.F."/>
            <person name="Perelman P.L."/>
            <person name="Proskuryakova A.A."/>
            <person name="Serdyukova N.A."/>
            <person name="Johnson W.E."/>
            <person name="Horin P."/>
            <person name="Corander J."/>
            <person name="Murphy D."/>
            <person name="Burger P.A."/>
        </authorList>
    </citation>
    <scope>NUCLEOTIDE SEQUENCE [LARGE SCALE GENOMIC DNA]</scope>
    <source>
        <strain evidence="2">Drom800</strain>
        <tissue evidence="2">Blood</tissue>
    </source>
</reference>
<feature type="compositionally biased region" description="Polar residues" evidence="1">
    <location>
        <begin position="48"/>
        <end position="57"/>
    </location>
</feature>
<comment type="caution">
    <text evidence="2">The sequence shown here is derived from an EMBL/GenBank/DDBJ whole genome shotgun (WGS) entry which is preliminary data.</text>
</comment>
<sequence>EAKGAWGSSAAENSSFTNVSVSLTSIYSLTDDLGYQGSQDLTSEEDPNLTQSKTQKPNKVAIVRMRRKKMKEENEDDEEDEAEWSSTSLRSPRVRRKPRPYSKTGQLRRNEHTSILESNLSTPTSKIKSSRWSMTEFRQYLCSCCHEKPVEENKASDSKERRDPNKNEKGVTGSINEQGRQEDPGGSPREGLDRSQKSRV</sequence>
<name>A0A5N4CPH6_CAMDR</name>
<organism evidence="2 3">
    <name type="scientific">Camelus dromedarius</name>
    <name type="common">Dromedary</name>
    <name type="synonym">Arabian camel</name>
    <dbReference type="NCBI Taxonomy" id="9838"/>
    <lineage>
        <taxon>Eukaryota</taxon>
        <taxon>Metazoa</taxon>
        <taxon>Chordata</taxon>
        <taxon>Craniata</taxon>
        <taxon>Vertebrata</taxon>
        <taxon>Euteleostomi</taxon>
        <taxon>Mammalia</taxon>
        <taxon>Eutheria</taxon>
        <taxon>Laurasiatheria</taxon>
        <taxon>Artiodactyla</taxon>
        <taxon>Tylopoda</taxon>
        <taxon>Camelidae</taxon>
        <taxon>Camelus</taxon>
    </lineage>
</organism>
<accession>A0A5N4CPH6</accession>
<feature type="region of interest" description="Disordered" evidence="1">
    <location>
        <begin position="149"/>
        <end position="200"/>
    </location>
</feature>
<proteinExistence type="predicted"/>
<evidence type="ECO:0000313" key="2">
    <source>
        <dbReference type="EMBL" id="KAB1260863.1"/>
    </source>
</evidence>
<feature type="compositionally biased region" description="Polar residues" evidence="1">
    <location>
        <begin position="115"/>
        <end position="131"/>
    </location>
</feature>